<accession>A0A1H0A9G7</accession>
<gene>
    <name evidence="2" type="ORF">SAMN04489726_5927</name>
</gene>
<evidence type="ECO:0000256" key="1">
    <source>
        <dbReference type="SAM" id="SignalP"/>
    </source>
</evidence>
<feature type="signal peptide" evidence="1">
    <location>
        <begin position="1"/>
        <end position="25"/>
    </location>
</feature>
<keyword evidence="1" id="KW-0732">Signal</keyword>
<proteinExistence type="predicted"/>
<sequence length="193" mass="20813">MADCRRLTRFSVLLLALPLTGCVNVVGGDTPPVPTTALVERPRVLDMNGVDPCALLTQEQQRGFDIDLPPTPGDSAVLQAKSCYFANQKGFESISLVPIPHTGVDRFTDGKVNADVRDLIVNGFPAKENVIRVNLPNHPPSCDVVVDVAPGQVLDVHYGETGRNGPPVRDREYVCKRAKEAAEAAISTLMKAK</sequence>
<evidence type="ECO:0008006" key="4">
    <source>
        <dbReference type="Google" id="ProtNLM"/>
    </source>
</evidence>
<dbReference type="Pfam" id="PF12079">
    <property type="entry name" value="DUF3558"/>
    <property type="match status" value="1"/>
</dbReference>
<dbReference type="InterPro" id="IPR024520">
    <property type="entry name" value="DUF3558"/>
</dbReference>
<reference evidence="2 3" key="1">
    <citation type="submission" date="2016-10" db="EMBL/GenBank/DDBJ databases">
        <authorList>
            <person name="de Groot N.N."/>
        </authorList>
    </citation>
    <scope>NUCLEOTIDE SEQUENCE [LARGE SCALE GENOMIC DNA]</scope>
    <source>
        <strain evidence="2 3">DSM 44149</strain>
    </source>
</reference>
<protein>
    <recommendedName>
        <fullName evidence="4">DUF3558 domain-containing protein</fullName>
    </recommendedName>
</protein>
<organism evidence="2 3">
    <name type="scientific">Allokutzneria albata</name>
    <name type="common">Kibdelosporangium albatum</name>
    <dbReference type="NCBI Taxonomy" id="211114"/>
    <lineage>
        <taxon>Bacteria</taxon>
        <taxon>Bacillati</taxon>
        <taxon>Actinomycetota</taxon>
        <taxon>Actinomycetes</taxon>
        <taxon>Pseudonocardiales</taxon>
        <taxon>Pseudonocardiaceae</taxon>
        <taxon>Allokutzneria</taxon>
    </lineage>
</organism>
<feature type="chain" id="PRO_5038662035" description="DUF3558 domain-containing protein" evidence="1">
    <location>
        <begin position="26"/>
        <end position="193"/>
    </location>
</feature>
<dbReference type="EMBL" id="LT629701">
    <property type="protein sequence ID" value="SDN29603.1"/>
    <property type="molecule type" value="Genomic_DNA"/>
</dbReference>
<dbReference type="Proteomes" id="UP000183376">
    <property type="component" value="Chromosome I"/>
</dbReference>
<keyword evidence="3" id="KW-1185">Reference proteome</keyword>
<evidence type="ECO:0000313" key="2">
    <source>
        <dbReference type="EMBL" id="SDN29603.1"/>
    </source>
</evidence>
<dbReference type="STRING" id="211114.SAMN04489726_5927"/>
<evidence type="ECO:0000313" key="3">
    <source>
        <dbReference type="Proteomes" id="UP000183376"/>
    </source>
</evidence>
<dbReference type="AlphaFoldDB" id="A0A1H0A9G7"/>
<name>A0A1H0A9G7_ALLAB</name>